<evidence type="ECO:0000313" key="2">
    <source>
        <dbReference type="Proteomes" id="UP000299102"/>
    </source>
</evidence>
<comment type="caution">
    <text evidence="1">The sequence shown here is derived from an EMBL/GenBank/DDBJ whole genome shotgun (WGS) entry which is preliminary data.</text>
</comment>
<dbReference type="EMBL" id="BGZK01000011">
    <property type="protein sequence ID" value="GBP03723.1"/>
    <property type="molecule type" value="Genomic_DNA"/>
</dbReference>
<sequence length="191" mass="21830">MSNHLARARSAVGHGKRCQDFRRKPVQHIATLAGVLRISKTFTEAPWRRASRMELPLKRLMVIYHVHHVRSYKTYTRQAVILFTRPDETGRRRRVARARPAYARPMTRTRCNRIARRVSGDAGGGSRATPTLDSYTPRHEYLKLRFLNAETSNRGTVYPTPTQAGLGDKAAAIANRCDDLRVYFLNVNDVE</sequence>
<organism evidence="1 2">
    <name type="scientific">Eumeta variegata</name>
    <name type="common">Bagworm moth</name>
    <name type="synonym">Eumeta japonica</name>
    <dbReference type="NCBI Taxonomy" id="151549"/>
    <lineage>
        <taxon>Eukaryota</taxon>
        <taxon>Metazoa</taxon>
        <taxon>Ecdysozoa</taxon>
        <taxon>Arthropoda</taxon>
        <taxon>Hexapoda</taxon>
        <taxon>Insecta</taxon>
        <taxon>Pterygota</taxon>
        <taxon>Neoptera</taxon>
        <taxon>Endopterygota</taxon>
        <taxon>Lepidoptera</taxon>
        <taxon>Glossata</taxon>
        <taxon>Ditrysia</taxon>
        <taxon>Tineoidea</taxon>
        <taxon>Psychidae</taxon>
        <taxon>Oiketicinae</taxon>
        <taxon>Eumeta</taxon>
    </lineage>
</organism>
<keyword evidence="2" id="KW-1185">Reference proteome</keyword>
<protein>
    <submittedName>
        <fullName evidence="1">Uncharacterized protein</fullName>
    </submittedName>
</protein>
<proteinExistence type="predicted"/>
<dbReference type="AlphaFoldDB" id="A0A4C1SND0"/>
<accession>A0A4C1SND0</accession>
<dbReference type="Proteomes" id="UP000299102">
    <property type="component" value="Unassembled WGS sequence"/>
</dbReference>
<gene>
    <name evidence="1" type="ORF">EVAR_2453_1</name>
</gene>
<reference evidence="1 2" key="1">
    <citation type="journal article" date="2019" name="Commun. Biol.">
        <title>The bagworm genome reveals a unique fibroin gene that provides high tensile strength.</title>
        <authorList>
            <person name="Kono N."/>
            <person name="Nakamura H."/>
            <person name="Ohtoshi R."/>
            <person name="Tomita M."/>
            <person name="Numata K."/>
            <person name="Arakawa K."/>
        </authorList>
    </citation>
    <scope>NUCLEOTIDE SEQUENCE [LARGE SCALE GENOMIC DNA]</scope>
</reference>
<evidence type="ECO:0000313" key="1">
    <source>
        <dbReference type="EMBL" id="GBP03723.1"/>
    </source>
</evidence>
<name>A0A4C1SND0_EUMVA</name>